<feature type="compositionally biased region" description="Basic residues" evidence="1">
    <location>
        <begin position="48"/>
        <end position="58"/>
    </location>
</feature>
<protein>
    <recommendedName>
        <fullName evidence="3">Asl1-like glycosyl hydrolase catalytic domain-containing protein</fullName>
    </recommendedName>
</protein>
<gene>
    <name evidence="4" type="ORF">PHACADRAFT_250313</name>
</gene>
<dbReference type="InterPro" id="IPR053183">
    <property type="entry name" value="ASL1"/>
</dbReference>
<dbReference type="InParanoid" id="K5WKI5"/>
<evidence type="ECO:0000259" key="3">
    <source>
        <dbReference type="Pfam" id="PF11790"/>
    </source>
</evidence>
<feature type="compositionally biased region" description="Low complexity" evidence="1">
    <location>
        <begin position="69"/>
        <end position="138"/>
    </location>
</feature>
<dbReference type="RefSeq" id="XP_007392227.1">
    <property type="nucleotide sequence ID" value="XM_007392165.1"/>
</dbReference>
<dbReference type="AlphaFoldDB" id="K5WKI5"/>
<name>K5WKI5_PHACS</name>
<organism evidence="4 5">
    <name type="scientific">Phanerochaete carnosa (strain HHB-10118-sp)</name>
    <name type="common">White-rot fungus</name>
    <name type="synonym">Peniophora carnosa</name>
    <dbReference type="NCBI Taxonomy" id="650164"/>
    <lineage>
        <taxon>Eukaryota</taxon>
        <taxon>Fungi</taxon>
        <taxon>Dikarya</taxon>
        <taxon>Basidiomycota</taxon>
        <taxon>Agaricomycotina</taxon>
        <taxon>Agaricomycetes</taxon>
        <taxon>Polyporales</taxon>
        <taxon>Phanerochaetaceae</taxon>
        <taxon>Phanerochaete</taxon>
    </lineage>
</organism>
<dbReference type="HOGENOM" id="CLU_040908_0_1_1"/>
<dbReference type="Gene3D" id="3.20.20.80">
    <property type="entry name" value="Glycosidases"/>
    <property type="match status" value="1"/>
</dbReference>
<dbReference type="Proteomes" id="UP000008370">
    <property type="component" value="Unassembled WGS sequence"/>
</dbReference>
<dbReference type="GeneID" id="18914891"/>
<sequence>MASKLINLLALACLAALATTFAVAPVNALATGIHQNSNRQVHHDVIARRSRISNKKRQNNSTQRCKPRPSTSLSSAAVSTSSAAPITSTAPSPAPTSETQSSSPAVTAAPSSSSPAVTAAPSSSSSAAPASTPSSAPSNGQTKVGLAWPNGPSSDLQFYSTSVTGWIYSWSPYTPDPNHQFPNLQFMAQLWGPDQVSDFESVVTPGYAGWILGMNEPNEPGQSNMNPQDGATLWMQNIEPKRAQGYQTCSPATSSNPNGFTWIADMLEACNGGCTFDCIAVHWYDVDFSLFQSYVTQWYNTYNLPIYITEFAPQNFNGGAQPTTSDVWSFYGQAMPWIMDTPWIAAAFPFGFMQNMGNVIVADQLMGSNGQPTDLGQFIISGNY</sequence>
<keyword evidence="5" id="KW-1185">Reference proteome</keyword>
<dbReference type="InterPro" id="IPR024655">
    <property type="entry name" value="Asl1_glyco_hydro_catalytic"/>
</dbReference>
<feature type="signal peptide" evidence="2">
    <location>
        <begin position="1"/>
        <end position="28"/>
    </location>
</feature>
<dbReference type="GO" id="GO:0071966">
    <property type="term" value="P:fungal-type cell wall polysaccharide metabolic process"/>
    <property type="evidence" value="ECO:0007669"/>
    <property type="project" value="TreeGrafter"/>
</dbReference>
<dbReference type="PANTHER" id="PTHR34154">
    <property type="entry name" value="ALKALI-SENSITIVE LINKAGE PROTEIN 1"/>
    <property type="match status" value="1"/>
</dbReference>
<evidence type="ECO:0000256" key="1">
    <source>
        <dbReference type="SAM" id="MobiDB-lite"/>
    </source>
</evidence>
<evidence type="ECO:0000256" key="2">
    <source>
        <dbReference type="SAM" id="SignalP"/>
    </source>
</evidence>
<dbReference type="STRING" id="650164.K5WKI5"/>
<dbReference type="OrthoDB" id="5959761at2759"/>
<dbReference type="GO" id="GO:0009277">
    <property type="term" value="C:fungal-type cell wall"/>
    <property type="evidence" value="ECO:0007669"/>
    <property type="project" value="TreeGrafter"/>
</dbReference>
<feature type="region of interest" description="Disordered" evidence="1">
    <location>
        <begin position="47"/>
        <end position="148"/>
    </location>
</feature>
<dbReference type="InterPro" id="IPR017853">
    <property type="entry name" value="GH"/>
</dbReference>
<reference evidence="4 5" key="1">
    <citation type="journal article" date="2012" name="BMC Genomics">
        <title>Comparative genomics of the white-rot fungi, Phanerochaete carnosa and P. chrysosporium, to elucidate the genetic basis of the distinct wood types they colonize.</title>
        <authorList>
            <person name="Suzuki H."/>
            <person name="MacDonald J."/>
            <person name="Syed K."/>
            <person name="Salamov A."/>
            <person name="Hori C."/>
            <person name="Aerts A."/>
            <person name="Henrissat B."/>
            <person name="Wiebenga A."/>
            <person name="vanKuyk P.A."/>
            <person name="Barry K."/>
            <person name="Lindquist E."/>
            <person name="LaButti K."/>
            <person name="Lapidus A."/>
            <person name="Lucas S."/>
            <person name="Coutinho P."/>
            <person name="Gong Y."/>
            <person name="Samejima M."/>
            <person name="Mahadevan R."/>
            <person name="Abou-Zaid M."/>
            <person name="de Vries R.P."/>
            <person name="Igarashi K."/>
            <person name="Yadav J.S."/>
            <person name="Grigoriev I.V."/>
            <person name="Master E.R."/>
        </authorList>
    </citation>
    <scope>NUCLEOTIDE SEQUENCE [LARGE SCALE GENOMIC DNA]</scope>
    <source>
        <strain evidence="4 5">HHB-10118-sp</strain>
    </source>
</reference>
<dbReference type="KEGG" id="pco:PHACADRAFT_250313"/>
<proteinExistence type="predicted"/>
<feature type="domain" description="Asl1-like glycosyl hydrolase catalytic" evidence="3">
    <location>
        <begin position="145"/>
        <end position="377"/>
    </location>
</feature>
<dbReference type="SUPFAM" id="SSF51445">
    <property type="entry name" value="(Trans)glycosidases"/>
    <property type="match status" value="1"/>
</dbReference>
<dbReference type="EMBL" id="JH930469">
    <property type="protein sequence ID" value="EKM59669.1"/>
    <property type="molecule type" value="Genomic_DNA"/>
</dbReference>
<dbReference type="Pfam" id="PF11790">
    <property type="entry name" value="Glyco_hydro_cc"/>
    <property type="match status" value="1"/>
</dbReference>
<feature type="chain" id="PRO_5003890731" description="Asl1-like glycosyl hydrolase catalytic domain-containing protein" evidence="2">
    <location>
        <begin position="29"/>
        <end position="384"/>
    </location>
</feature>
<keyword evidence="2" id="KW-0732">Signal</keyword>
<accession>K5WKI5</accession>
<dbReference type="PANTHER" id="PTHR34154:SF3">
    <property type="entry name" value="ALKALI-SENSITIVE LINKAGE PROTEIN 1"/>
    <property type="match status" value="1"/>
</dbReference>
<evidence type="ECO:0000313" key="4">
    <source>
        <dbReference type="EMBL" id="EKM59669.1"/>
    </source>
</evidence>
<evidence type="ECO:0000313" key="5">
    <source>
        <dbReference type="Proteomes" id="UP000008370"/>
    </source>
</evidence>